<accession>A0ABX8B0N5</accession>
<dbReference type="InterPro" id="IPR050834">
    <property type="entry name" value="Glycosyltransf_2"/>
</dbReference>
<reference evidence="2 3" key="1">
    <citation type="submission" date="2021-03" db="EMBL/GenBank/DDBJ databases">
        <title>Genomic and phenotypic characterization of Chloracidobacterium isolates provides evidence for multiple species.</title>
        <authorList>
            <person name="Saini M.K."/>
            <person name="Costas A.M.G."/>
            <person name="Tank M."/>
            <person name="Bryant D.A."/>
        </authorList>
    </citation>
    <scope>NUCLEOTIDE SEQUENCE [LARGE SCALE GENOMIC DNA]</scope>
    <source>
        <strain evidence="2 3">N</strain>
    </source>
</reference>
<dbReference type="RefSeq" id="WP_211421693.1">
    <property type="nucleotide sequence ID" value="NZ_CP072642.1"/>
</dbReference>
<gene>
    <name evidence="2" type="ORF">J8C05_07920</name>
</gene>
<feature type="domain" description="Glycosyltransferase 2-like" evidence="1">
    <location>
        <begin position="5"/>
        <end position="122"/>
    </location>
</feature>
<dbReference type="InterPro" id="IPR029044">
    <property type="entry name" value="Nucleotide-diphossugar_trans"/>
</dbReference>
<dbReference type="CDD" id="cd00761">
    <property type="entry name" value="Glyco_tranf_GTA_type"/>
    <property type="match status" value="1"/>
</dbReference>
<evidence type="ECO:0000313" key="3">
    <source>
        <dbReference type="Proteomes" id="UP000677668"/>
    </source>
</evidence>
<keyword evidence="3" id="KW-1185">Reference proteome</keyword>
<sequence length="317" mass="35583">MPLISVIVPLYNKADYIGETIRSVQAQSVADWEMLVVDNGSTDGGAHVARACPDPRVHVLTSPRQGPGAARNYGIRLAQGEWIQFLDADDWLAPDQLEQQLTVAAQHPEAMIVAGGWQEVRETAPGNITRQRPAGQDEGLAGLRDAAFAFPPWAVHAAIVRRAILAEAYLWPEELDRFSNEDAVFWFRLVMTHPTAFSPATGAFYRMQTPTARNQLDDPAKRLREFDLAAEYNQRWLTERGQQPTAGQAAALMRSYSSVYEAAIRANDLETAQAALARAEQWLAAYFTVAPQPDLPMRLRRWLGLPRFLRYRRFWPA</sequence>
<dbReference type="PANTHER" id="PTHR43685">
    <property type="entry name" value="GLYCOSYLTRANSFERASE"/>
    <property type="match status" value="1"/>
</dbReference>
<dbReference type="PANTHER" id="PTHR43685:SF2">
    <property type="entry name" value="GLYCOSYLTRANSFERASE 2-LIKE DOMAIN-CONTAINING PROTEIN"/>
    <property type="match status" value="1"/>
</dbReference>
<proteinExistence type="predicted"/>
<dbReference type="Pfam" id="PF00535">
    <property type="entry name" value="Glycos_transf_2"/>
    <property type="match status" value="1"/>
</dbReference>
<dbReference type="EMBL" id="CP072642">
    <property type="protein sequence ID" value="QUV93300.1"/>
    <property type="molecule type" value="Genomic_DNA"/>
</dbReference>
<dbReference type="SUPFAM" id="SSF53448">
    <property type="entry name" value="Nucleotide-diphospho-sugar transferases"/>
    <property type="match status" value="1"/>
</dbReference>
<evidence type="ECO:0000313" key="2">
    <source>
        <dbReference type="EMBL" id="QUV93300.1"/>
    </source>
</evidence>
<dbReference type="Proteomes" id="UP000677668">
    <property type="component" value="Chromosome 1"/>
</dbReference>
<name>A0ABX8B0N5_9BACT</name>
<organism evidence="2 3">
    <name type="scientific">Chloracidobacterium sp. N</name>
    <dbReference type="NCBI Taxonomy" id="2821540"/>
    <lineage>
        <taxon>Bacteria</taxon>
        <taxon>Pseudomonadati</taxon>
        <taxon>Acidobacteriota</taxon>
        <taxon>Terriglobia</taxon>
        <taxon>Terriglobales</taxon>
        <taxon>Acidobacteriaceae</taxon>
        <taxon>Chloracidobacterium</taxon>
        <taxon>Chloracidobacterium aggregatum</taxon>
    </lineage>
</organism>
<dbReference type="InterPro" id="IPR001173">
    <property type="entry name" value="Glyco_trans_2-like"/>
</dbReference>
<evidence type="ECO:0000259" key="1">
    <source>
        <dbReference type="Pfam" id="PF00535"/>
    </source>
</evidence>
<protein>
    <submittedName>
        <fullName evidence="2">Glycosyltransferase family 2 protein</fullName>
    </submittedName>
</protein>
<dbReference type="Gene3D" id="3.90.550.10">
    <property type="entry name" value="Spore Coat Polysaccharide Biosynthesis Protein SpsA, Chain A"/>
    <property type="match status" value="1"/>
</dbReference>